<dbReference type="AlphaFoldDB" id="A0A1I0BV96"/>
<dbReference type="Proteomes" id="UP000199345">
    <property type="component" value="Unassembled WGS sequence"/>
</dbReference>
<evidence type="ECO:0000256" key="4">
    <source>
        <dbReference type="ARBA" id="ARBA00022490"/>
    </source>
</evidence>
<comment type="subcellular location">
    <subcellularLocation>
        <location evidence="1">Cytoplasm</location>
    </subcellularLocation>
</comment>
<evidence type="ECO:0000256" key="3">
    <source>
        <dbReference type="ARBA" id="ARBA00019012"/>
    </source>
</evidence>
<dbReference type="GO" id="GO:0002949">
    <property type="term" value="P:tRNA threonylcarbamoyladenosine modification"/>
    <property type="evidence" value="ECO:0007669"/>
    <property type="project" value="InterPro"/>
</dbReference>
<evidence type="ECO:0000313" key="8">
    <source>
        <dbReference type="EMBL" id="SET10924.1"/>
    </source>
</evidence>
<feature type="domain" description="Gcp-like" evidence="7">
    <location>
        <begin position="75"/>
        <end position="192"/>
    </location>
</feature>
<dbReference type="Gene3D" id="3.30.420.40">
    <property type="match status" value="2"/>
</dbReference>
<reference evidence="9" key="1">
    <citation type="submission" date="2016-10" db="EMBL/GenBank/DDBJ databases">
        <authorList>
            <person name="Varghese N."/>
            <person name="Submissions S."/>
        </authorList>
    </citation>
    <scope>NUCLEOTIDE SEQUENCE [LARGE SCALE GENOMIC DNA]</scope>
    <source>
        <strain evidence="9">Nm71</strain>
    </source>
</reference>
<evidence type="ECO:0000256" key="6">
    <source>
        <dbReference type="ARBA" id="ARBA00032446"/>
    </source>
</evidence>
<accession>A0A1I0BV96</accession>
<sequence>MHTSSHAIGIVTGIWLAANEEPGLLQILLNHILFLRYDFRYDISFTLKILAFDTSTEYCSAALFNDGEISQTETLAVRRHSELLLPMVQAILADADLKLGKIDGIAFGAGPGSFTGLRIACGVAQGLAFATGLPVIGISTLEAIAQQELHDNIVVAMDARMGEIYHAAFVREAGRWQVASKPALCRPQHAPGVSGSQWIGCGSGFDIYDNTLSERYGQQLAHIQYGCYPHAREIAVLAATRDISDFHADPSLAAPIYIRNKVALKESER</sequence>
<dbReference type="Pfam" id="PF00814">
    <property type="entry name" value="TsaD"/>
    <property type="match status" value="1"/>
</dbReference>
<dbReference type="PANTHER" id="PTHR11735">
    <property type="entry name" value="TRNA N6-ADENOSINE THREONYLCARBAMOYLTRANSFERASE"/>
    <property type="match status" value="1"/>
</dbReference>
<keyword evidence="5" id="KW-0819">tRNA processing</keyword>
<organism evidence="8 9">
    <name type="scientific">Nitrosomonas marina</name>
    <dbReference type="NCBI Taxonomy" id="917"/>
    <lineage>
        <taxon>Bacteria</taxon>
        <taxon>Pseudomonadati</taxon>
        <taxon>Pseudomonadota</taxon>
        <taxon>Betaproteobacteria</taxon>
        <taxon>Nitrosomonadales</taxon>
        <taxon>Nitrosomonadaceae</taxon>
        <taxon>Nitrosomonas</taxon>
    </lineage>
</organism>
<dbReference type="CDD" id="cd24032">
    <property type="entry name" value="ASKHA_NBD_TsaB"/>
    <property type="match status" value="1"/>
</dbReference>
<dbReference type="GO" id="GO:0005829">
    <property type="term" value="C:cytosol"/>
    <property type="evidence" value="ECO:0007669"/>
    <property type="project" value="TreeGrafter"/>
</dbReference>
<evidence type="ECO:0000256" key="5">
    <source>
        <dbReference type="ARBA" id="ARBA00022694"/>
    </source>
</evidence>
<keyword evidence="9" id="KW-1185">Reference proteome</keyword>
<evidence type="ECO:0000259" key="7">
    <source>
        <dbReference type="Pfam" id="PF00814"/>
    </source>
</evidence>
<dbReference type="EMBL" id="FOIA01000012">
    <property type="protein sequence ID" value="SET10924.1"/>
    <property type="molecule type" value="Genomic_DNA"/>
</dbReference>
<dbReference type="SUPFAM" id="SSF53067">
    <property type="entry name" value="Actin-like ATPase domain"/>
    <property type="match status" value="2"/>
</dbReference>
<gene>
    <name evidence="8" type="ORF">SAMN05216326_11225</name>
</gene>
<dbReference type="InterPro" id="IPR022496">
    <property type="entry name" value="T6A_TsaB"/>
</dbReference>
<dbReference type="InterPro" id="IPR000905">
    <property type="entry name" value="Gcp-like_dom"/>
</dbReference>
<evidence type="ECO:0000256" key="2">
    <source>
        <dbReference type="ARBA" id="ARBA00010493"/>
    </source>
</evidence>
<protein>
    <recommendedName>
        <fullName evidence="3">tRNA threonylcarbamoyladenosine biosynthesis protein TsaB</fullName>
    </recommendedName>
    <alternativeName>
        <fullName evidence="6">t(6)A37 threonylcarbamoyladenosine biosynthesis protein TsaB</fullName>
    </alternativeName>
</protein>
<proteinExistence type="inferred from homology"/>
<evidence type="ECO:0000313" key="9">
    <source>
        <dbReference type="Proteomes" id="UP000199345"/>
    </source>
</evidence>
<comment type="similarity">
    <text evidence="2">Belongs to the KAE1 / TsaD family. TsaB subfamily.</text>
</comment>
<keyword evidence="4" id="KW-0963">Cytoplasm</keyword>
<dbReference type="FunFam" id="3.30.420.40:FF:000097">
    <property type="entry name" value="tRNA threonylcarbamoyladenosine biosynthesis protein TsaB"/>
    <property type="match status" value="1"/>
</dbReference>
<dbReference type="PANTHER" id="PTHR11735:SF11">
    <property type="entry name" value="TRNA THREONYLCARBAMOYLADENOSINE BIOSYNTHESIS PROTEIN TSAB"/>
    <property type="match status" value="1"/>
</dbReference>
<name>A0A1I0BV96_9PROT</name>
<dbReference type="InterPro" id="IPR043129">
    <property type="entry name" value="ATPase_NBD"/>
</dbReference>
<dbReference type="RefSeq" id="WP_371264078.1">
    <property type="nucleotide sequence ID" value="NZ_FOIA01000012.1"/>
</dbReference>
<dbReference type="NCBIfam" id="TIGR03725">
    <property type="entry name" value="T6A_YeaZ"/>
    <property type="match status" value="1"/>
</dbReference>
<evidence type="ECO:0000256" key="1">
    <source>
        <dbReference type="ARBA" id="ARBA00004496"/>
    </source>
</evidence>